<evidence type="ECO:0000256" key="1">
    <source>
        <dbReference type="ARBA" id="ARBA00004123"/>
    </source>
</evidence>
<evidence type="ECO:0000313" key="5">
    <source>
        <dbReference type="Proteomes" id="UP001357485"/>
    </source>
</evidence>
<dbReference type="EMBL" id="JAVRRA010011156">
    <property type="protein sequence ID" value="KAK5240618.1"/>
    <property type="molecule type" value="Genomic_DNA"/>
</dbReference>
<feature type="region of interest" description="Disordered" evidence="3">
    <location>
        <begin position="30"/>
        <end position="132"/>
    </location>
</feature>
<dbReference type="EC" id="2.7.7.7" evidence="4"/>
<feature type="compositionally biased region" description="Acidic residues" evidence="3">
    <location>
        <begin position="81"/>
        <end position="103"/>
    </location>
</feature>
<keyword evidence="4" id="KW-0239">DNA-directed DNA polymerase</keyword>
<evidence type="ECO:0000256" key="3">
    <source>
        <dbReference type="SAM" id="MobiDB-lite"/>
    </source>
</evidence>
<dbReference type="Proteomes" id="UP001357485">
    <property type="component" value="Unassembled WGS sequence"/>
</dbReference>
<comment type="subcellular location">
    <subcellularLocation>
        <location evidence="1">Nucleus</location>
    </subcellularLocation>
</comment>
<reference evidence="4 5" key="1">
    <citation type="submission" date="2023-08" db="EMBL/GenBank/DDBJ databases">
        <title>Black Yeasts Isolated from many extreme environments.</title>
        <authorList>
            <person name="Coleine C."/>
            <person name="Stajich J.E."/>
            <person name="Selbmann L."/>
        </authorList>
    </citation>
    <scope>NUCLEOTIDE SEQUENCE [LARGE SCALE GENOMIC DNA]</scope>
    <source>
        <strain evidence="4 5">CCFEE 536</strain>
    </source>
</reference>
<feature type="compositionally biased region" description="Low complexity" evidence="3">
    <location>
        <begin position="110"/>
        <end position="122"/>
    </location>
</feature>
<keyword evidence="4" id="KW-0548">Nucleotidyltransferase</keyword>
<organism evidence="4 5">
    <name type="scientific">Cryomyces antarcticus</name>
    <dbReference type="NCBI Taxonomy" id="329879"/>
    <lineage>
        <taxon>Eukaryota</taxon>
        <taxon>Fungi</taxon>
        <taxon>Dikarya</taxon>
        <taxon>Ascomycota</taxon>
        <taxon>Pezizomycotina</taxon>
        <taxon>Dothideomycetes</taxon>
        <taxon>Dothideomycetes incertae sedis</taxon>
        <taxon>Cryomyces</taxon>
    </lineage>
</organism>
<keyword evidence="4" id="KW-0808">Transferase</keyword>
<dbReference type="PANTHER" id="PTHR13213">
    <property type="entry name" value="MYB-BINDING PROTEIN 1A FAMILY MEMBER"/>
    <property type="match status" value="1"/>
</dbReference>
<keyword evidence="2" id="KW-0539">Nucleus</keyword>
<feature type="compositionally biased region" description="Acidic residues" evidence="3">
    <location>
        <begin position="123"/>
        <end position="132"/>
    </location>
</feature>
<dbReference type="InterPro" id="IPR007015">
    <property type="entry name" value="DNA_pol_V/MYBBP1A"/>
</dbReference>
<evidence type="ECO:0000313" key="4">
    <source>
        <dbReference type="EMBL" id="KAK5240618.1"/>
    </source>
</evidence>
<keyword evidence="5" id="KW-1185">Reference proteome</keyword>
<sequence length="195" mass="21010">FTAFAADLSAQSLESLIEVLDQRENLAGQQALFEQEADQAENPDAEDVEDTSDVEMVDGAPHKASNEDGDAVTNGGSSDDSSGDDDDAENGSADDGDQGDEELEMKLAELLKTAANGAGSDSSDGDADMDDEEMMALEPHLTKIFEERKKLPNKKKEGRDAKETVINFKNRVLDLLAIYVKQQHANPLALNLILP</sequence>
<feature type="non-terminal residue" evidence="4">
    <location>
        <position position="1"/>
    </location>
</feature>
<feature type="non-terminal residue" evidence="4">
    <location>
        <position position="195"/>
    </location>
</feature>
<feature type="compositionally biased region" description="Acidic residues" evidence="3">
    <location>
        <begin position="35"/>
        <end position="56"/>
    </location>
</feature>
<accession>A0ABR0LT05</accession>
<dbReference type="PANTHER" id="PTHR13213:SF2">
    <property type="entry name" value="MYB-BINDING PROTEIN 1A"/>
    <property type="match status" value="1"/>
</dbReference>
<protein>
    <submittedName>
        <fullName evidence="4">DNA-directed DNA polymerase</fullName>
        <ecNumber evidence="4">2.7.7.7</ecNumber>
    </submittedName>
</protein>
<name>A0ABR0LT05_9PEZI</name>
<dbReference type="Pfam" id="PF04931">
    <property type="entry name" value="DNA_pol_phi"/>
    <property type="match status" value="1"/>
</dbReference>
<evidence type="ECO:0000256" key="2">
    <source>
        <dbReference type="ARBA" id="ARBA00023242"/>
    </source>
</evidence>
<dbReference type="GO" id="GO:0003887">
    <property type="term" value="F:DNA-directed DNA polymerase activity"/>
    <property type="evidence" value="ECO:0007669"/>
    <property type="project" value="UniProtKB-KW"/>
</dbReference>
<gene>
    <name evidence="4" type="primary">POL5_2</name>
    <name evidence="4" type="ORF">LTR16_010403</name>
</gene>
<proteinExistence type="predicted"/>
<comment type="caution">
    <text evidence="4">The sequence shown here is derived from an EMBL/GenBank/DDBJ whole genome shotgun (WGS) entry which is preliminary data.</text>
</comment>